<dbReference type="InterPro" id="IPR013780">
    <property type="entry name" value="Glyco_hydro_b"/>
</dbReference>
<dbReference type="PRINTS" id="PR00740">
    <property type="entry name" value="GLHYDRLASE27"/>
</dbReference>
<keyword evidence="8" id="KW-1185">Reference proteome</keyword>
<comment type="catalytic activity">
    <reaction evidence="5">
        <text>Hydrolysis of terminal, non-reducing alpha-D-galactose residues in alpha-D-galactosides, including galactose oligosaccharides, galactomannans and galactolipids.</text>
        <dbReference type="EC" id="3.2.1.22"/>
    </reaction>
</comment>
<evidence type="ECO:0000313" key="8">
    <source>
        <dbReference type="Proteomes" id="UP000838821"/>
    </source>
</evidence>
<reference evidence="7" key="1">
    <citation type="submission" date="2022-01" db="EMBL/GenBank/DDBJ databases">
        <authorList>
            <person name="Criscuolo A."/>
        </authorList>
    </citation>
    <scope>NUCLEOTIDE SEQUENCE</scope>
    <source>
        <strain evidence="7">CIP111891</strain>
    </source>
</reference>
<evidence type="ECO:0000313" key="7">
    <source>
        <dbReference type="EMBL" id="CAH1224592.1"/>
    </source>
</evidence>
<dbReference type="Pfam" id="PF17801">
    <property type="entry name" value="Melibiase_C"/>
    <property type="match status" value="1"/>
</dbReference>
<evidence type="ECO:0000256" key="2">
    <source>
        <dbReference type="ARBA" id="ARBA00022729"/>
    </source>
</evidence>
<dbReference type="Pfam" id="PF16499">
    <property type="entry name" value="Melibiase_2"/>
    <property type="match status" value="1"/>
</dbReference>
<evidence type="ECO:0000256" key="1">
    <source>
        <dbReference type="ARBA" id="ARBA00009743"/>
    </source>
</evidence>
<name>A0ABN8H1F9_9BACL</name>
<organism evidence="7 8">
    <name type="scientific">Paenibacillus allorhizoplanae</name>
    <dbReference type="NCBI Taxonomy" id="2905648"/>
    <lineage>
        <taxon>Bacteria</taxon>
        <taxon>Bacillati</taxon>
        <taxon>Bacillota</taxon>
        <taxon>Bacilli</taxon>
        <taxon>Bacillales</taxon>
        <taxon>Paenibacillaceae</taxon>
        <taxon>Paenibacillus</taxon>
    </lineage>
</organism>
<evidence type="ECO:0000256" key="3">
    <source>
        <dbReference type="ARBA" id="ARBA00022801"/>
    </source>
</evidence>
<keyword evidence="5" id="KW-1015">Disulfide bond</keyword>
<comment type="caution">
    <text evidence="7">The sequence shown here is derived from an EMBL/GenBank/DDBJ whole genome shotgun (WGS) entry which is preliminary data.</text>
</comment>
<sequence length="429" mass="48550">MSIHHQWAAMPPLGWNSWDCYGAAVNEEEVRGNAQYMAEHLKPYGWEYVVVDIQWYEPGAVSSAYRPYVPLEMDAFSRLVPAANRFPSATDGQGFKPLADYVHSLGLKFGIHIMRGIPRQAVHADTPILGTNASARSIAKTWNGAICKWNTDMYGVDPSKEGAQAYYDSLFQLYASWGVDYVKVDDIADSLLYGIQLDEIQLIRKAIDTCGRPMVLSLSPGPAPLEYAEELKANANLWRMTDDFWDIWRLLYGMFERCEKWAPHVGSGSWPDCDMLPLGHIGIRSVDGGASDRWTRFTKDEQKTMMTLWAIFRSPLMFGGELRDNDEWTLSLLTNEEVLDALRNGRNPRQLYREEERIVWTSEGTDGVRYVALFNAGDEVQTVQVTSSQLGIDSIGSVRNLWNREELSTPDELSFTLEPHASMLLKLSL</sequence>
<evidence type="ECO:0000259" key="6">
    <source>
        <dbReference type="Pfam" id="PF17801"/>
    </source>
</evidence>
<dbReference type="InterPro" id="IPR041233">
    <property type="entry name" value="Melibiase_C"/>
</dbReference>
<feature type="domain" description="Alpha galactosidase C-terminal" evidence="6">
    <location>
        <begin position="356"/>
        <end position="427"/>
    </location>
</feature>
<dbReference type="Gene3D" id="2.60.40.1180">
    <property type="entry name" value="Golgi alpha-mannosidase II"/>
    <property type="match status" value="1"/>
</dbReference>
<accession>A0ABN8H1F9</accession>
<dbReference type="Proteomes" id="UP000838821">
    <property type="component" value="Unassembled WGS sequence"/>
</dbReference>
<dbReference type="SUPFAM" id="SSF51011">
    <property type="entry name" value="Glycosyl hydrolase domain"/>
    <property type="match status" value="1"/>
</dbReference>
<evidence type="ECO:0000256" key="5">
    <source>
        <dbReference type="RuleBase" id="RU361168"/>
    </source>
</evidence>
<comment type="similarity">
    <text evidence="1 5">Belongs to the glycosyl hydrolase 27 family.</text>
</comment>
<dbReference type="EC" id="3.2.1.22" evidence="5"/>
<keyword evidence="4 5" id="KW-0326">Glycosidase</keyword>
<dbReference type="PANTHER" id="PTHR11452:SF42">
    <property type="entry name" value="ALPHA-GALACTOSIDASE"/>
    <property type="match status" value="1"/>
</dbReference>
<dbReference type="InterPro" id="IPR013785">
    <property type="entry name" value="Aldolase_TIM"/>
</dbReference>
<keyword evidence="3 5" id="KW-0378">Hydrolase</keyword>
<proteinExistence type="inferred from homology"/>
<evidence type="ECO:0000256" key="4">
    <source>
        <dbReference type="ARBA" id="ARBA00023295"/>
    </source>
</evidence>
<dbReference type="InterPro" id="IPR002241">
    <property type="entry name" value="Glyco_hydro_27"/>
</dbReference>
<protein>
    <recommendedName>
        <fullName evidence="5">Alpha-galactosidase</fullName>
        <ecNumber evidence="5">3.2.1.22</ecNumber>
    </recommendedName>
    <alternativeName>
        <fullName evidence="5">Melibiase</fullName>
    </alternativeName>
</protein>
<gene>
    <name evidence="7" type="primary">agaA_5</name>
    <name evidence="7" type="ORF">PAECIP111891_05699</name>
</gene>
<dbReference type="SUPFAM" id="SSF51445">
    <property type="entry name" value="(Trans)glycosidases"/>
    <property type="match status" value="1"/>
</dbReference>
<dbReference type="GO" id="GO:0004557">
    <property type="term" value="F:alpha-galactosidase activity"/>
    <property type="evidence" value="ECO:0007669"/>
    <property type="project" value="UniProtKB-EC"/>
</dbReference>
<dbReference type="InterPro" id="IPR017853">
    <property type="entry name" value="GH"/>
</dbReference>
<dbReference type="Gene3D" id="3.20.20.70">
    <property type="entry name" value="Aldolase class I"/>
    <property type="match status" value="1"/>
</dbReference>
<keyword evidence="2" id="KW-0732">Signal</keyword>
<dbReference type="RefSeq" id="WP_236291834.1">
    <property type="nucleotide sequence ID" value="NZ_CAKMMW010000024.1"/>
</dbReference>
<dbReference type="CDD" id="cd14792">
    <property type="entry name" value="GH27"/>
    <property type="match status" value="1"/>
</dbReference>
<dbReference type="PANTHER" id="PTHR11452">
    <property type="entry name" value="ALPHA-GALACTOSIDASE/ALPHA-N-ACETYLGALACTOSAMINIDASE"/>
    <property type="match status" value="1"/>
</dbReference>
<dbReference type="EMBL" id="CAKMMW010000024">
    <property type="protein sequence ID" value="CAH1224592.1"/>
    <property type="molecule type" value="Genomic_DNA"/>
</dbReference>